<sequence>MDSTEVFFHDRVNNRKWFTARGLAAISTITGLSPDAAAKIICTIILFWLMGQNAWIVCNTIVVTVPLLLTFTFPDERPPAENMRVYWITAFTVSAFDRMLEVFPLYYVAKLTLLLFLLVEPSCLNDRLKILLKATVNSKGSAGDEEQESRKSEAVDQPPGSSQPPLIQGTAPKSPLTATEPTNQNIRSATPSSSGAPTPYDANPPMYFSTASSGSVNARASIAPPPPVGVGEQGNAVSTYVNIPKPVGKKDVRSLRLAPDQQISNQRSESIPLNVARTRTNKRKKDFKRLIQIC</sequence>
<dbReference type="EMBL" id="JAHQIW010001060">
    <property type="protein sequence ID" value="KAJ1351369.1"/>
    <property type="molecule type" value="Genomic_DNA"/>
</dbReference>
<keyword evidence="2" id="KW-0472">Membrane</keyword>
<dbReference type="Proteomes" id="UP001196413">
    <property type="component" value="Unassembled WGS sequence"/>
</dbReference>
<protein>
    <recommendedName>
        <fullName evidence="5">Receptor expression-enhancing protein</fullName>
    </recommendedName>
</protein>
<evidence type="ECO:0000313" key="4">
    <source>
        <dbReference type="Proteomes" id="UP001196413"/>
    </source>
</evidence>
<organism evidence="3 4">
    <name type="scientific">Parelaphostrongylus tenuis</name>
    <name type="common">Meningeal worm</name>
    <dbReference type="NCBI Taxonomy" id="148309"/>
    <lineage>
        <taxon>Eukaryota</taxon>
        <taxon>Metazoa</taxon>
        <taxon>Ecdysozoa</taxon>
        <taxon>Nematoda</taxon>
        <taxon>Chromadorea</taxon>
        <taxon>Rhabditida</taxon>
        <taxon>Rhabditina</taxon>
        <taxon>Rhabditomorpha</taxon>
        <taxon>Strongyloidea</taxon>
        <taxon>Metastrongylidae</taxon>
        <taxon>Parelaphostrongylus</taxon>
    </lineage>
</organism>
<accession>A0AAD5QJ43</accession>
<keyword evidence="2" id="KW-0812">Transmembrane</keyword>
<proteinExistence type="predicted"/>
<evidence type="ECO:0000256" key="1">
    <source>
        <dbReference type="SAM" id="MobiDB-lite"/>
    </source>
</evidence>
<feature type="transmembrane region" description="Helical" evidence="2">
    <location>
        <begin position="106"/>
        <end position="124"/>
    </location>
</feature>
<evidence type="ECO:0000256" key="2">
    <source>
        <dbReference type="SAM" id="Phobius"/>
    </source>
</evidence>
<evidence type="ECO:0008006" key="5">
    <source>
        <dbReference type="Google" id="ProtNLM"/>
    </source>
</evidence>
<name>A0AAD5QJ43_PARTN</name>
<keyword evidence="2" id="KW-1133">Transmembrane helix</keyword>
<evidence type="ECO:0000313" key="3">
    <source>
        <dbReference type="EMBL" id="KAJ1351369.1"/>
    </source>
</evidence>
<reference evidence="3" key="1">
    <citation type="submission" date="2021-06" db="EMBL/GenBank/DDBJ databases">
        <title>Parelaphostrongylus tenuis whole genome reference sequence.</title>
        <authorList>
            <person name="Garwood T.J."/>
            <person name="Larsen P.A."/>
            <person name="Fountain-Jones N.M."/>
            <person name="Garbe J.R."/>
            <person name="Macchietto M.G."/>
            <person name="Kania S.A."/>
            <person name="Gerhold R.W."/>
            <person name="Richards J.E."/>
            <person name="Wolf T.M."/>
        </authorList>
    </citation>
    <scope>NUCLEOTIDE SEQUENCE</scope>
    <source>
        <strain evidence="3">MNPRO001-30</strain>
        <tissue evidence="3">Meninges</tissue>
    </source>
</reference>
<feature type="compositionally biased region" description="Low complexity" evidence="1">
    <location>
        <begin position="188"/>
        <end position="199"/>
    </location>
</feature>
<feature type="compositionally biased region" description="Polar residues" evidence="1">
    <location>
        <begin position="176"/>
        <end position="187"/>
    </location>
</feature>
<dbReference type="AlphaFoldDB" id="A0AAD5QJ43"/>
<comment type="caution">
    <text evidence="3">The sequence shown here is derived from an EMBL/GenBank/DDBJ whole genome shotgun (WGS) entry which is preliminary data.</text>
</comment>
<feature type="transmembrane region" description="Helical" evidence="2">
    <location>
        <begin position="54"/>
        <end position="73"/>
    </location>
</feature>
<feature type="region of interest" description="Disordered" evidence="1">
    <location>
        <begin position="139"/>
        <end position="207"/>
    </location>
</feature>
<keyword evidence="4" id="KW-1185">Reference proteome</keyword>
<gene>
    <name evidence="3" type="ORF">KIN20_007360</name>
</gene>
<feature type="transmembrane region" description="Helical" evidence="2">
    <location>
        <begin position="23"/>
        <end position="48"/>
    </location>
</feature>